<evidence type="ECO:0000313" key="2">
    <source>
        <dbReference type="Proteomes" id="UP000557566"/>
    </source>
</evidence>
<protein>
    <recommendedName>
        <fullName evidence="3">Aminoglycoside phosphotransferase domain-containing protein</fullName>
    </recommendedName>
</protein>
<dbReference type="InterPro" id="IPR051678">
    <property type="entry name" value="AGP_Transferase"/>
</dbReference>
<sequence length="267" mass="30823">MTTTLNLANRHPIAYSSAKRKEFDVITRIAHAAETENFRNVLQQHDKDIIAVTKHHLRLGPSDTCRLQPQWITGGFNVCIPIQVTGSFNKRLLLRCPLPHMHAEPHYPGTVDENMRGEVGAYAWMQESCPDIRIPRLYGFGFSNNTDFTHESRLGIHVRLWRRVRRALYRILRYPALARFAPNPLRHDLPTAYMVMEYVGSEVGQTLSDTWDQQREDPAHLETLCRSMARIMLAVSRVPQPRIGSFRFNDDGTITLANRPLNRLWQT</sequence>
<evidence type="ECO:0008006" key="3">
    <source>
        <dbReference type="Google" id="ProtNLM"/>
    </source>
</evidence>
<dbReference type="AlphaFoldDB" id="A0A8H4LVX0"/>
<dbReference type="Proteomes" id="UP000557566">
    <property type="component" value="Unassembled WGS sequence"/>
</dbReference>
<dbReference type="OrthoDB" id="4917754at2759"/>
<comment type="caution">
    <text evidence="1">The sequence shown here is derived from an EMBL/GenBank/DDBJ whole genome shotgun (WGS) entry which is preliminary data.</text>
</comment>
<accession>A0A8H4LVX0</accession>
<dbReference type="EMBL" id="JAAVMX010000007">
    <property type="protein sequence ID" value="KAF4506191.1"/>
    <property type="molecule type" value="Genomic_DNA"/>
</dbReference>
<reference evidence="1 2" key="1">
    <citation type="journal article" date="2020" name="Genome Biol. Evol.">
        <title>A new high-quality draft genome assembly of the Chinese cordyceps Ophiocordyceps sinensis.</title>
        <authorList>
            <person name="Shu R."/>
            <person name="Zhang J."/>
            <person name="Meng Q."/>
            <person name="Zhang H."/>
            <person name="Zhou G."/>
            <person name="Li M."/>
            <person name="Wu P."/>
            <person name="Zhao Y."/>
            <person name="Chen C."/>
            <person name="Qin Q."/>
        </authorList>
    </citation>
    <scope>NUCLEOTIDE SEQUENCE [LARGE SCALE GENOMIC DNA]</scope>
    <source>
        <strain evidence="1 2">IOZ07</strain>
    </source>
</reference>
<dbReference type="PANTHER" id="PTHR21310:SF37">
    <property type="entry name" value="AMINOGLYCOSIDE PHOSPHOTRANSFERASE DOMAIN-CONTAINING PROTEIN"/>
    <property type="match status" value="1"/>
</dbReference>
<organism evidence="1 2">
    <name type="scientific">Ophiocordyceps sinensis</name>
    <dbReference type="NCBI Taxonomy" id="72228"/>
    <lineage>
        <taxon>Eukaryota</taxon>
        <taxon>Fungi</taxon>
        <taxon>Dikarya</taxon>
        <taxon>Ascomycota</taxon>
        <taxon>Pezizomycotina</taxon>
        <taxon>Sordariomycetes</taxon>
        <taxon>Hypocreomycetidae</taxon>
        <taxon>Hypocreales</taxon>
        <taxon>Ophiocordycipitaceae</taxon>
        <taxon>Ophiocordyceps</taxon>
    </lineage>
</organism>
<gene>
    <name evidence="1" type="ORF">G6O67_006296</name>
</gene>
<evidence type="ECO:0000313" key="1">
    <source>
        <dbReference type="EMBL" id="KAF4506191.1"/>
    </source>
</evidence>
<dbReference type="PANTHER" id="PTHR21310">
    <property type="entry name" value="AMINOGLYCOSIDE PHOSPHOTRANSFERASE-RELATED-RELATED"/>
    <property type="match status" value="1"/>
</dbReference>
<keyword evidence="2" id="KW-1185">Reference proteome</keyword>
<proteinExistence type="predicted"/>
<name>A0A8H4LVX0_9HYPO</name>